<keyword evidence="1" id="KW-1133">Transmembrane helix</keyword>
<evidence type="ECO:0000313" key="3">
    <source>
        <dbReference type="Proteomes" id="UP000186917"/>
    </source>
</evidence>
<feature type="transmembrane region" description="Helical" evidence="1">
    <location>
        <begin position="53"/>
        <end position="71"/>
    </location>
</feature>
<dbReference type="KEGG" id="fln:FLA_5019"/>
<sequence length="78" mass="9020">MENDLRHRTERKGFTTMRVMYDITMGIIILGMGALVLLGDKLKITQIQSLDPLMRYIFAGICAVYGGFRLYRGLKRDY</sequence>
<reference evidence="3" key="1">
    <citation type="submission" date="2017-01" db="EMBL/GenBank/DDBJ databases">
        <authorList>
            <person name="Varghese N."/>
            <person name="Submissions S."/>
        </authorList>
    </citation>
    <scope>NUCLEOTIDE SEQUENCE [LARGE SCALE GENOMIC DNA]</scope>
    <source>
        <strain evidence="3">DSM 21054</strain>
    </source>
</reference>
<dbReference type="AlphaFoldDB" id="A0A173MMV4"/>
<protein>
    <submittedName>
        <fullName evidence="2">Uncharacterized protein</fullName>
    </submittedName>
</protein>
<accession>A0A173MMV4</accession>
<keyword evidence="3" id="KW-1185">Reference proteome</keyword>
<name>A0A173MMV4_9BACT</name>
<proteinExistence type="predicted"/>
<organism evidence="2 3">
    <name type="scientific">Filimonas lacunae</name>
    <dbReference type="NCBI Taxonomy" id="477680"/>
    <lineage>
        <taxon>Bacteria</taxon>
        <taxon>Pseudomonadati</taxon>
        <taxon>Bacteroidota</taxon>
        <taxon>Chitinophagia</taxon>
        <taxon>Chitinophagales</taxon>
        <taxon>Chitinophagaceae</taxon>
        <taxon>Filimonas</taxon>
    </lineage>
</organism>
<dbReference type="OrthoDB" id="676313at2"/>
<evidence type="ECO:0000313" key="2">
    <source>
        <dbReference type="EMBL" id="SIS65025.1"/>
    </source>
</evidence>
<feature type="transmembrane region" description="Helical" evidence="1">
    <location>
        <begin position="20"/>
        <end position="38"/>
    </location>
</feature>
<dbReference type="RefSeq" id="WP_076375193.1">
    <property type="nucleotide sequence ID" value="NZ_AP017422.1"/>
</dbReference>
<keyword evidence="1" id="KW-0472">Membrane</keyword>
<evidence type="ECO:0000256" key="1">
    <source>
        <dbReference type="SAM" id="Phobius"/>
    </source>
</evidence>
<keyword evidence="1" id="KW-0812">Transmembrane</keyword>
<gene>
    <name evidence="2" type="ORF">SAMN05421788_101421</name>
</gene>
<dbReference type="STRING" id="477680.SAMN05421788_101421"/>
<dbReference type="Proteomes" id="UP000186917">
    <property type="component" value="Unassembled WGS sequence"/>
</dbReference>
<dbReference type="EMBL" id="FTOR01000001">
    <property type="protein sequence ID" value="SIS65025.1"/>
    <property type="molecule type" value="Genomic_DNA"/>
</dbReference>